<proteinExistence type="inferred from homology"/>
<keyword evidence="4" id="KW-0720">Serine protease</keyword>
<organism evidence="5 6">
    <name type="scientific">Candidatus Amesbacteria bacterium RIFOXYB1_FULL_44_23</name>
    <dbReference type="NCBI Taxonomy" id="1797263"/>
    <lineage>
        <taxon>Bacteria</taxon>
        <taxon>Candidatus Amesiibacteriota</taxon>
    </lineage>
</organism>
<dbReference type="PANTHER" id="PTHR20842">
    <property type="entry name" value="PROTEASE S51 ALPHA-ASPARTYL DIPEPTIDASE"/>
    <property type="match status" value="1"/>
</dbReference>
<evidence type="ECO:0000256" key="1">
    <source>
        <dbReference type="ARBA" id="ARBA00006534"/>
    </source>
</evidence>
<evidence type="ECO:0000313" key="5">
    <source>
        <dbReference type="EMBL" id="OGD08291.1"/>
    </source>
</evidence>
<keyword evidence="3" id="KW-0378">Hydrolase</keyword>
<sequence>MKTLFLSSAGVRFPIIKRELLKVLPKAPSQLSLSFVNTAANVVEDDTFSKEDEKELRNMGFSVQVVDIAGKNEGELREILGNQDVIYVEGGNGFYLLKQVKESGFEKVIKELIDRGVVYVGVSSGTYIACPTIEMHEWKRVVDNRYGLESLEAMGLVPFLISVHYNREKYRELIKRGISKTTLPVRVLTDDQALLVKDGRVTLVGDGEEVVVE</sequence>
<protein>
    <submittedName>
        <fullName evidence="5">Uncharacterized protein</fullName>
    </submittedName>
</protein>
<comment type="similarity">
    <text evidence="1">Belongs to the peptidase S51 family.</text>
</comment>
<evidence type="ECO:0000256" key="2">
    <source>
        <dbReference type="ARBA" id="ARBA00022670"/>
    </source>
</evidence>
<comment type="caution">
    <text evidence="5">The sequence shown here is derived from an EMBL/GenBank/DDBJ whole genome shotgun (WGS) entry which is preliminary data.</text>
</comment>
<dbReference type="SUPFAM" id="SSF52317">
    <property type="entry name" value="Class I glutamine amidotransferase-like"/>
    <property type="match status" value="1"/>
</dbReference>
<dbReference type="GO" id="GO:0006508">
    <property type="term" value="P:proteolysis"/>
    <property type="evidence" value="ECO:0007669"/>
    <property type="project" value="UniProtKB-KW"/>
</dbReference>
<dbReference type="EMBL" id="MEXR01000060">
    <property type="protein sequence ID" value="OGD08291.1"/>
    <property type="molecule type" value="Genomic_DNA"/>
</dbReference>
<dbReference type="InterPro" id="IPR005320">
    <property type="entry name" value="Peptidase_S51"/>
</dbReference>
<name>A0A1F4ZPL3_9BACT</name>
<evidence type="ECO:0000313" key="6">
    <source>
        <dbReference type="Proteomes" id="UP000176424"/>
    </source>
</evidence>
<evidence type="ECO:0000256" key="3">
    <source>
        <dbReference type="ARBA" id="ARBA00022801"/>
    </source>
</evidence>
<dbReference type="GO" id="GO:0008236">
    <property type="term" value="F:serine-type peptidase activity"/>
    <property type="evidence" value="ECO:0007669"/>
    <property type="project" value="UniProtKB-KW"/>
</dbReference>
<reference evidence="5 6" key="1">
    <citation type="journal article" date="2016" name="Nat. Commun.">
        <title>Thousands of microbial genomes shed light on interconnected biogeochemical processes in an aquifer system.</title>
        <authorList>
            <person name="Anantharaman K."/>
            <person name="Brown C.T."/>
            <person name="Hug L.A."/>
            <person name="Sharon I."/>
            <person name="Castelle C.J."/>
            <person name="Probst A.J."/>
            <person name="Thomas B.C."/>
            <person name="Singh A."/>
            <person name="Wilkins M.J."/>
            <person name="Karaoz U."/>
            <person name="Brodie E.L."/>
            <person name="Williams K.H."/>
            <person name="Hubbard S.S."/>
            <person name="Banfield J.F."/>
        </authorList>
    </citation>
    <scope>NUCLEOTIDE SEQUENCE [LARGE SCALE GENOMIC DNA]</scope>
</reference>
<dbReference type="PANTHER" id="PTHR20842:SF0">
    <property type="entry name" value="ALPHA-ASPARTYL DIPEPTIDASE"/>
    <property type="match status" value="1"/>
</dbReference>
<dbReference type="AlphaFoldDB" id="A0A1F4ZPL3"/>
<keyword evidence="2" id="KW-0645">Protease</keyword>
<accession>A0A1F4ZPL3</accession>
<dbReference type="Pfam" id="PF03575">
    <property type="entry name" value="Peptidase_S51"/>
    <property type="match status" value="1"/>
</dbReference>
<dbReference type="Gene3D" id="3.40.50.880">
    <property type="match status" value="1"/>
</dbReference>
<dbReference type="Proteomes" id="UP000176424">
    <property type="component" value="Unassembled WGS sequence"/>
</dbReference>
<evidence type="ECO:0000256" key="4">
    <source>
        <dbReference type="ARBA" id="ARBA00022825"/>
    </source>
</evidence>
<dbReference type="STRING" id="1797263.A2397_03615"/>
<gene>
    <name evidence="5" type="ORF">A2397_03615</name>
</gene>
<dbReference type="InterPro" id="IPR029062">
    <property type="entry name" value="Class_I_gatase-like"/>
</dbReference>